<feature type="binding site" evidence="4">
    <location>
        <begin position="234"/>
        <end position="235"/>
    </location>
    <ligand>
        <name>D-glyceraldehyde 3-phosphate</name>
        <dbReference type="ChEBI" id="CHEBI:59776"/>
    </ligand>
</feature>
<dbReference type="FunFam" id="3.30.360.10:FF:000002">
    <property type="entry name" value="Glyceraldehyde-3-phosphate dehydrogenase"/>
    <property type="match status" value="1"/>
</dbReference>
<evidence type="ECO:0000313" key="11">
    <source>
        <dbReference type="Proteomes" id="UP000034096"/>
    </source>
</evidence>
<comment type="caution">
    <text evidence="10">The sequence shown here is derived from an EMBL/GenBank/DDBJ whole genome shotgun (WGS) entry which is preliminary data.</text>
</comment>
<evidence type="ECO:0000256" key="8">
    <source>
        <dbReference type="RuleBase" id="RU361160"/>
    </source>
</evidence>
<proteinExistence type="inferred from homology"/>
<dbReference type="GO" id="GO:0051287">
    <property type="term" value="F:NAD binding"/>
    <property type="evidence" value="ECO:0007669"/>
    <property type="project" value="InterPro"/>
</dbReference>
<dbReference type="EMBL" id="LBUE01000015">
    <property type="protein sequence ID" value="KKQ55710.1"/>
    <property type="molecule type" value="Genomic_DNA"/>
</dbReference>
<dbReference type="Gene3D" id="3.40.50.720">
    <property type="entry name" value="NAD(P)-binding Rossmann-like Domain"/>
    <property type="match status" value="1"/>
</dbReference>
<organism evidence="10 11">
    <name type="scientific">Candidatus Woesebacteria bacterium GW2011_GWC1_38_13</name>
    <dbReference type="NCBI Taxonomy" id="1618583"/>
    <lineage>
        <taxon>Bacteria</taxon>
        <taxon>Candidatus Woeseibacteriota</taxon>
    </lineage>
</organism>
<dbReference type="PRINTS" id="PR00078">
    <property type="entry name" value="G3PDHDRGNASE"/>
</dbReference>
<dbReference type="GO" id="GO:0006006">
    <property type="term" value="P:glucose metabolic process"/>
    <property type="evidence" value="ECO:0007669"/>
    <property type="project" value="InterPro"/>
</dbReference>
<dbReference type="STRING" id="1618583.US75_C0015G0006"/>
<evidence type="ECO:0000256" key="5">
    <source>
        <dbReference type="PIRSR" id="PIRSR000149-3"/>
    </source>
</evidence>
<evidence type="ECO:0000256" key="7">
    <source>
        <dbReference type="RuleBase" id="RU000397"/>
    </source>
</evidence>
<dbReference type="GO" id="GO:0050661">
    <property type="term" value="F:NADP binding"/>
    <property type="evidence" value="ECO:0007669"/>
    <property type="project" value="InterPro"/>
</dbReference>
<evidence type="ECO:0000259" key="9">
    <source>
        <dbReference type="SMART" id="SM00846"/>
    </source>
</evidence>
<feature type="binding site" evidence="4">
    <location>
        <position position="206"/>
    </location>
    <ligand>
        <name>D-glyceraldehyde 3-phosphate</name>
        <dbReference type="ChEBI" id="CHEBI:59776"/>
    </ligand>
</feature>
<dbReference type="InterPro" id="IPR020829">
    <property type="entry name" value="GlycerAld_3-P_DH_cat"/>
</dbReference>
<name>A0A0G0IXE5_9BACT</name>
<feature type="binding site" evidence="5">
    <location>
        <position position="341"/>
    </location>
    <ligand>
        <name>NAD(+)</name>
        <dbReference type="ChEBI" id="CHEBI:57540"/>
    </ligand>
</feature>
<feature type="binding site" evidence="5">
    <location>
        <begin position="11"/>
        <end position="12"/>
    </location>
    <ligand>
        <name>NAD(+)</name>
        <dbReference type="ChEBI" id="CHEBI:57540"/>
    </ligand>
</feature>
<dbReference type="AlphaFoldDB" id="A0A0G0IXE5"/>
<evidence type="ECO:0000256" key="4">
    <source>
        <dbReference type="PIRSR" id="PIRSR000149-2"/>
    </source>
</evidence>
<dbReference type="SUPFAM" id="SSF55347">
    <property type="entry name" value="Glyceraldehyde-3-phosphate dehydrogenase-like, C-terminal domain"/>
    <property type="match status" value="1"/>
</dbReference>
<feature type="binding site" evidence="4">
    <location>
        <begin position="175"/>
        <end position="177"/>
    </location>
    <ligand>
        <name>D-glyceraldehyde 3-phosphate</name>
        <dbReference type="ChEBI" id="CHEBI:59776"/>
    </ligand>
</feature>
<protein>
    <recommendedName>
        <fullName evidence="8">Glyceraldehyde-3-phosphate dehydrogenase</fullName>
        <ecNumber evidence="8">1.2.1.-</ecNumber>
    </recommendedName>
</protein>
<evidence type="ECO:0000256" key="1">
    <source>
        <dbReference type="ARBA" id="ARBA00007406"/>
    </source>
</evidence>
<evidence type="ECO:0000256" key="3">
    <source>
        <dbReference type="PIRSR" id="PIRSR000149-1"/>
    </source>
</evidence>
<evidence type="ECO:0000256" key="6">
    <source>
        <dbReference type="PIRSR" id="PIRSR000149-4"/>
    </source>
</evidence>
<dbReference type="SMART" id="SM00846">
    <property type="entry name" value="Gp_dh_N"/>
    <property type="match status" value="1"/>
</dbReference>
<keyword evidence="5" id="KW-0520">NAD</keyword>
<feature type="domain" description="Glyceraldehyde 3-phosphate dehydrogenase NAD(P) binding" evidence="9">
    <location>
        <begin position="2"/>
        <end position="176"/>
    </location>
</feature>
<dbReference type="Pfam" id="PF00044">
    <property type="entry name" value="Gp_dh_N"/>
    <property type="match status" value="1"/>
</dbReference>
<dbReference type="InterPro" id="IPR036291">
    <property type="entry name" value="NAD(P)-bd_dom_sf"/>
</dbReference>
<dbReference type="Pfam" id="PF02800">
    <property type="entry name" value="Gp_dh_C"/>
    <property type="match status" value="1"/>
</dbReference>
<keyword evidence="2 8" id="KW-0560">Oxidoreductase</keyword>
<dbReference type="SUPFAM" id="SSF51735">
    <property type="entry name" value="NAD(P)-binding Rossmann-fold domains"/>
    <property type="match status" value="1"/>
</dbReference>
<dbReference type="Proteomes" id="UP000034096">
    <property type="component" value="Unassembled WGS sequence"/>
</dbReference>
<dbReference type="GO" id="GO:0016620">
    <property type="term" value="F:oxidoreductase activity, acting on the aldehyde or oxo group of donors, NAD or NADP as acceptor"/>
    <property type="evidence" value="ECO:0007669"/>
    <property type="project" value="InterPro"/>
</dbReference>
<feature type="binding site" evidence="4">
    <location>
        <position position="257"/>
    </location>
    <ligand>
        <name>D-glyceraldehyde 3-phosphate</name>
        <dbReference type="ChEBI" id="CHEBI:59776"/>
    </ligand>
</feature>
<dbReference type="EC" id="1.2.1.-" evidence="8"/>
<sequence length="379" mass="40751">MVKVGINGFGRIGRLAFRIWLSKHTGDMEISAINTSGSMEVDGWAHLVNYDSTYRKFEYGVVAEKVKDAKTATDDDPLIGYLKIFGKDYKIPVLAQRAPEKIPWGKYDVDVVIESTGHFASEEDAKKHAIGGAKRVVISAPAKGDNVKTYVLSVNEYPSAGSGQAGSIDVISNASCTTNCIAPVAAILHSAFGIEKALMTTIHAYTDDQNLQDGSHKDLRRARGAAQNIVPTSTGAAIATTETIPELKGLFDGVALRVPVPTGSLTDFSLLLKKNVTVEEVNGVLEKAANENALFKGILAVSKEPLVSSDIIGRSESAIVDLGLTQVVGGNLVKVFAWYDNEWGYANRLVEQVIRVGNTIPSEKAPSDPITLSFEEDKK</sequence>
<keyword evidence="5" id="KW-0547">Nucleotide-binding</keyword>
<feature type="binding site" evidence="5">
    <location>
        <position position="97"/>
    </location>
    <ligand>
        <name>NAD(+)</name>
        <dbReference type="ChEBI" id="CHEBI:57540"/>
    </ligand>
</feature>
<dbReference type="CDD" id="cd05214">
    <property type="entry name" value="GAPDH_I_N"/>
    <property type="match status" value="1"/>
</dbReference>
<dbReference type="InterPro" id="IPR020831">
    <property type="entry name" value="GlycerAld/Erythrose_P_DH"/>
</dbReference>
<evidence type="ECO:0000256" key="2">
    <source>
        <dbReference type="ARBA" id="ARBA00023002"/>
    </source>
</evidence>
<dbReference type="PIRSF" id="PIRSF000149">
    <property type="entry name" value="GAP_DH"/>
    <property type="match status" value="1"/>
</dbReference>
<dbReference type="InterPro" id="IPR006424">
    <property type="entry name" value="Glyceraldehyde-3-P_DH_1"/>
</dbReference>
<feature type="site" description="Activates thiol group during catalysis" evidence="6">
    <location>
        <position position="203"/>
    </location>
</feature>
<accession>A0A0G0IXE5</accession>
<comment type="similarity">
    <text evidence="1 7">Belongs to the glyceraldehyde-3-phosphate dehydrogenase family.</text>
</comment>
<dbReference type="Gene3D" id="3.30.360.10">
    <property type="entry name" value="Dihydrodipicolinate Reductase, domain 2"/>
    <property type="match status" value="1"/>
</dbReference>
<dbReference type="NCBIfam" id="TIGR01534">
    <property type="entry name" value="GAPDH-I"/>
    <property type="match status" value="1"/>
</dbReference>
<dbReference type="FunFam" id="3.40.50.720:FF:000001">
    <property type="entry name" value="Glyceraldehyde-3-phosphate dehydrogenase"/>
    <property type="match status" value="1"/>
</dbReference>
<evidence type="ECO:0000313" key="10">
    <source>
        <dbReference type="EMBL" id="KKQ55710.1"/>
    </source>
</evidence>
<dbReference type="PANTHER" id="PTHR43148">
    <property type="entry name" value="GLYCERALDEHYDE-3-PHOSPHATE DEHYDROGENASE 2"/>
    <property type="match status" value="1"/>
</dbReference>
<feature type="binding site" evidence="5">
    <location>
        <position position="139"/>
    </location>
    <ligand>
        <name>NAD(+)</name>
        <dbReference type="ChEBI" id="CHEBI:57540"/>
    </ligand>
</feature>
<dbReference type="InterPro" id="IPR020828">
    <property type="entry name" value="GlycerAld_3-P_DH_NAD(P)-bd"/>
</dbReference>
<gene>
    <name evidence="10" type="ORF">US75_C0015G0006</name>
</gene>
<dbReference type="CDD" id="cd18126">
    <property type="entry name" value="GAPDH_I_C"/>
    <property type="match status" value="1"/>
</dbReference>
<dbReference type="PATRIC" id="fig|1618583.3.peg.658"/>
<dbReference type="InterPro" id="IPR020830">
    <property type="entry name" value="GlycerAld_3-P_DH_AS"/>
</dbReference>
<dbReference type="PROSITE" id="PS00071">
    <property type="entry name" value="GAPDH"/>
    <property type="match status" value="1"/>
</dbReference>
<feature type="active site" description="Nucleophile" evidence="3">
    <location>
        <position position="176"/>
    </location>
</feature>
<reference evidence="10 11" key="1">
    <citation type="journal article" date="2015" name="Nature">
        <title>rRNA introns, odd ribosomes, and small enigmatic genomes across a large radiation of phyla.</title>
        <authorList>
            <person name="Brown C.T."/>
            <person name="Hug L.A."/>
            <person name="Thomas B.C."/>
            <person name="Sharon I."/>
            <person name="Castelle C.J."/>
            <person name="Singh A."/>
            <person name="Wilkins M.J."/>
            <person name="Williams K.H."/>
            <person name="Banfield J.F."/>
        </authorList>
    </citation>
    <scope>NUCLEOTIDE SEQUENCE [LARGE SCALE GENOMIC DNA]</scope>
</reference>